<keyword evidence="2" id="KW-0812">Transmembrane</keyword>
<feature type="region of interest" description="Disordered" evidence="1">
    <location>
        <begin position="441"/>
        <end position="461"/>
    </location>
</feature>
<evidence type="ECO:0000313" key="3">
    <source>
        <dbReference type="EMBL" id="MFC0350146.1"/>
    </source>
</evidence>
<accession>A0ABV6IE98</accession>
<protein>
    <submittedName>
        <fullName evidence="3">Uncharacterized protein</fullName>
    </submittedName>
</protein>
<sequence>MSSSKNTTKTKTCSRLQATASSTAALSIEAKKRKHRTMLWIATGVASGIALFTWLQVAANHDEINAPSTAASSELTTHHNSNIPVAPTTINTGMSQDRAALRQNLVRQVEEVDHTLCSYRESSKYPLSSRPIAEHPDQIYPNQAVTESHALRNKDGRREGGNYAAIQISTSQSRVYMAARESVTFSLQAMDKDQQMLPVFINRAIAFGLHFDQTPAPIQIPIAIADNGRNGDRVANDGIAGGTLSPGTNGFAGFNGTIRTEVNFTVNGQAGVMYFDVIYSPELPATWVGKIREVVENGALVFYLPIEVQQAGRYIVNARLDDAKGAPFALLNFNELLPLGRNEIRLSVAGNLLRDKQASFPMSLRDIDGYLLKENVDPDRALIARTEGVAHVSKNYSLKNFSDAEWNGEERQRHLKEFSKDLELAKAALIAFDPEQAQRPFPQSACSLKSSKSSGNSLAAL</sequence>
<name>A0ABV6IE98_9BURK</name>
<dbReference type="RefSeq" id="WP_390212110.1">
    <property type="nucleotide sequence ID" value="NZ_JBHLXJ010000009.1"/>
</dbReference>
<feature type="compositionally biased region" description="Low complexity" evidence="1">
    <location>
        <begin position="444"/>
        <end position="461"/>
    </location>
</feature>
<evidence type="ECO:0000256" key="1">
    <source>
        <dbReference type="SAM" id="MobiDB-lite"/>
    </source>
</evidence>
<dbReference type="Proteomes" id="UP001589844">
    <property type="component" value="Unassembled WGS sequence"/>
</dbReference>
<reference evidence="3 4" key="1">
    <citation type="submission" date="2024-09" db="EMBL/GenBank/DDBJ databases">
        <authorList>
            <person name="Sun Q."/>
            <person name="Mori K."/>
        </authorList>
    </citation>
    <scope>NUCLEOTIDE SEQUENCE [LARGE SCALE GENOMIC DNA]</scope>
    <source>
        <strain evidence="3 4">CCM 8677</strain>
    </source>
</reference>
<gene>
    <name evidence="3" type="ORF">ACFFJH_10035</name>
</gene>
<organism evidence="3 4">
    <name type="scientific">Undibacterium danionis</name>
    <dbReference type="NCBI Taxonomy" id="1812100"/>
    <lineage>
        <taxon>Bacteria</taxon>
        <taxon>Pseudomonadati</taxon>
        <taxon>Pseudomonadota</taxon>
        <taxon>Betaproteobacteria</taxon>
        <taxon>Burkholderiales</taxon>
        <taxon>Oxalobacteraceae</taxon>
        <taxon>Undibacterium</taxon>
    </lineage>
</organism>
<dbReference type="EMBL" id="JBHLXJ010000009">
    <property type="protein sequence ID" value="MFC0350146.1"/>
    <property type="molecule type" value="Genomic_DNA"/>
</dbReference>
<evidence type="ECO:0000256" key="2">
    <source>
        <dbReference type="SAM" id="Phobius"/>
    </source>
</evidence>
<proteinExistence type="predicted"/>
<keyword evidence="2" id="KW-1133">Transmembrane helix</keyword>
<comment type="caution">
    <text evidence="3">The sequence shown here is derived from an EMBL/GenBank/DDBJ whole genome shotgun (WGS) entry which is preliminary data.</text>
</comment>
<feature type="transmembrane region" description="Helical" evidence="2">
    <location>
        <begin position="37"/>
        <end position="55"/>
    </location>
</feature>
<keyword evidence="4" id="KW-1185">Reference proteome</keyword>
<evidence type="ECO:0000313" key="4">
    <source>
        <dbReference type="Proteomes" id="UP001589844"/>
    </source>
</evidence>
<keyword evidence="2" id="KW-0472">Membrane</keyword>